<proteinExistence type="predicted"/>
<organism evidence="3">
    <name type="scientific">Trypanosoma brucei</name>
    <dbReference type="NCBI Taxonomy" id="5691"/>
    <lineage>
        <taxon>Eukaryota</taxon>
        <taxon>Discoba</taxon>
        <taxon>Euglenozoa</taxon>
        <taxon>Kinetoplastea</taxon>
        <taxon>Metakinetoplastina</taxon>
        <taxon>Trypanosomatida</taxon>
        <taxon>Trypanosomatidae</taxon>
        <taxon>Trypanosoma</taxon>
    </lineage>
</organism>
<keyword evidence="2" id="KW-0732">Signal</keyword>
<feature type="signal peptide" evidence="2">
    <location>
        <begin position="1"/>
        <end position="25"/>
    </location>
</feature>
<name>A0A1J0R6G7_9TRYP</name>
<dbReference type="SUPFAM" id="SSF58087">
    <property type="entry name" value="Variant surface glycoprotein (N-terminal domain)"/>
    <property type="match status" value="1"/>
</dbReference>
<evidence type="ECO:0000256" key="2">
    <source>
        <dbReference type="SAM" id="SignalP"/>
    </source>
</evidence>
<dbReference type="VEuPathDB" id="TriTrypDB:Tb427_000261600"/>
<accession>A0A1J0R6G7</accession>
<feature type="compositionally biased region" description="Polar residues" evidence="1">
    <location>
        <begin position="389"/>
        <end position="400"/>
    </location>
</feature>
<dbReference type="Gene3D" id="3.90.150.10">
    <property type="entry name" value="Variant Surface Glycoprotein, subunit A domain 1"/>
    <property type="match status" value="1"/>
</dbReference>
<reference evidence="3" key="1">
    <citation type="submission" date="2016-08" db="EMBL/GenBank/DDBJ databases">
        <title>VSG repertoire of Trypanosoma brucei EATRO 1125.</title>
        <authorList>
            <person name="Cross G.A."/>
        </authorList>
    </citation>
    <scope>NUCLEOTIDE SEQUENCE</scope>
    <source>
        <strain evidence="3">EATRO 1125</strain>
    </source>
</reference>
<sequence length="477" mass="51164">MTSRGLKQSTLTAMLVSAALENAGAQLGGDNCSKPTDSTKYAAELILKAQAATADDSTTRMDKLRAAIFKETTTNNQDRVAAVALVNLLSRCEKARRHTGTSSRTQATGLAIKLAHAFGVAEALGELKKAAIKGESRMTPISGSPKYKKIELETTKTGIPQGHCNLQELLQDKAKLISNPLEKTKILDQKELQQVATGAGDGADVAMCCAANTGSSMCTSGGQDDLGIKGHGLFTTKAANKGKAKQLAKTDRTTIEIITANQIHTEAIIHAEEALHELATARPAAAQPCTPHKHISDPNFHHDVRTILLKKPAKDTYSEQETTEITQKIKAVYGTDEEGYQNGLKKRIEETQVTAAYASSAQATKLKDIADEDILEDMLAIAMARHAATDSSSAKCASDNSDPKKEESTSCKNKTKKDECHGPCEWKGTEKDGKCEPKGGEEGLKAAEKKDDKKEEKCAGKLEPDCTKAPECKWEGK</sequence>
<feature type="compositionally biased region" description="Basic and acidic residues" evidence="1">
    <location>
        <begin position="416"/>
        <end position="454"/>
    </location>
</feature>
<feature type="region of interest" description="Disordered" evidence="1">
    <location>
        <begin position="389"/>
        <end position="454"/>
    </location>
</feature>
<dbReference type="EMBL" id="KX699498">
    <property type="protein sequence ID" value="APD73454.1"/>
    <property type="molecule type" value="Genomic_DNA"/>
</dbReference>
<feature type="chain" id="PRO_5012746254" evidence="2">
    <location>
        <begin position="26"/>
        <end position="477"/>
    </location>
</feature>
<dbReference type="AlphaFoldDB" id="A0A1J0R6G7"/>
<dbReference type="Gene3D" id="3.30.1680.40">
    <property type="match status" value="1"/>
</dbReference>
<evidence type="ECO:0000313" key="3">
    <source>
        <dbReference type="EMBL" id="APD73454.1"/>
    </source>
</evidence>
<protein>
    <submittedName>
        <fullName evidence="3">Variant surface glycoprotein 1125.1214</fullName>
    </submittedName>
</protein>
<dbReference type="Gene3D" id="1.10.470.10">
    <property type="entry name" value="Variant Surface Glycoprotein, subunit A, domain 2"/>
    <property type="match status" value="1"/>
</dbReference>
<evidence type="ECO:0000256" key="1">
    <source>
        <dbReference type="SAM" id="MobiDB-lite"/>
    </source>
</evidence>